<sequence>MGPGRFLSIIFTVGTVYGTKESLEIIPSNGEVQLGEKTIFLCKVRGSGEAELTWIDPEEEEISTDSDKPYKEKKIDEVSKELEITLWDSSSDGIFQCKGEFDGGEIVVVPIKIRVVQKPTFVAMMDSEKEVAEGSAVNFSCQATGIPPLTVRWLFGNQDLSLLGDGRIIVDSGLLLIEETQPSDAGVYSCEASTEDLIPRIALLPDEMHSTLQIGNPTRLNFTILANPIPSVSISWKGKVFEGNDLVTAAQDQNRYMYSFEFIPASQEDIADLLITATNEMGYAEKQLPFKREAQEKGLGIGSILIIVLAVLLVVMLVVDASCYYTRQRGLLMYCRTKCLHKEPPGAMSETKQKVLSDKSTVVSVSGLEA</sequence>
<evidence type="ECO:0000313" key="1">
    <source>
        <dbReference type="EMBL" id="KAH8008181.1"/>
    </source>
</evidence>
<keyword evidence="2" id="KW-1185">Reference proteome</keyword>
<dbReference type="Proteomes" id="UP000827872">
    <property type="component" value="Linkage Group LG06"/>
</dbReference>
<protein>
    <submittedName>
        <fullName evidence="1">Uncharacterized protein</fullName>
    </submittedName>
</protein>
<organism evidence="1 2">
    <name type="scientific">Sphaerodactylus townsendi</name>
    <dbReference type="NCBI Taxonomy" id="933632"/>
    <lineage>
        <taxon>Eukaryota</taxon>
        <taxon>Metazoa</taxon>
        <taxon>Chordata</taxon>
        <taxon>Craniata</taxon>
        <taxon>Vertebrata</taxon>
        <taxon>Euteleostomi</taxon>
        <taxon>Lepidosauria</taxon>
        <taxon>Squamata</taxon>
        <taxon>Bifurcata</taxon>
        <taxon>Gekkota</taxon>
        <taxon>Sphaerodactylidae</taxon>
        <taxon>Sphaerodactylus</taxon>
    </lineage>
</organism>
<reference evidence="1" key="1">
    <citation type="submission" date="2021-08" db="EMBL/GenBank/DDBJ databases">
        <title>The first chromosome-level gecko genome reveals the dynamic sex chromosomes of Neotropical dwarf geckos (Sphaerodactylidae: Sphaerodactylus).</title>
        <authorList>
            <person name="Pinto B.J."/>
            <person name="Keating S.E."/>
            <person name="Gamble T."/>
        </authorList>
    </citation>
    <scope>NUCLEOTIDE SEQUENCE</scope>
    <source>
        <strain evidence="1">TG3544</strain>
    </source>
</reference>
<proteinExistence type="predicted"/>
<name>A0ACB8FSN5_9SAUR</name>
<gene>
    <name evidence="1" type="ORF">K3G42_028206</name>
</gene>
<accession>A0ACB8FSN5</accession>
<comment type="caution">
    <text evidence="1">The sequence shown here is derived from an EMBL/GenBank/DDBJ whole genome shotgun (WGS) entry which is preliminary data.</text>
</comment>
<dbReference type="EMBL" id="CM037619">
    <property type="protein sequence ID" value="KAH8008181.1"/>
    <property type="molecule type" value="Genomic_DNA"/>
</dbReference>
<evidence type="ECO:0000313" key="2">
    <source>
        <dbReference type="Proteomes" id="UP000827872"/>
    </source>
</evidence>